<dbReference type="GO" id="GO:0009279">
    <property type="term" value="C:cell outer membrane"/>
    <property type="evidence" value="ECO:0007669"/>
    <property type="project" value="UniProtKB-SubCell"/>
</dbReference>
<dbReference type="EMBL" id="WTYJ01000004">
    <property type="protein sequence ID" value="MXP00599.1"/>
    <property type="molecule type" value="Genomic_DNA"/>
</dbReference>
<evidence type="ECO:0000313" key="13">
    <source>
        <dbReference type="EMBL" id="MXP00599.1"/>
    </source>
</evidence>
<keyword evidence="4 8" id="KW-0812">Transmembrane</keyword>
<keyword evidence="5 9" id="KW-0798">TonB box</keyword>
<sequence>MMMKNCVGMLGVALAMSTPSEAFAQEEEDAAAKPIIMRHSRQIVVTASRAIDYVEQIGSAISVITANDLALNQARFLKDALQDVPGVQISSDRPGDMTSVSIRGSSSDEVLWLIDGIELGDPSNISTAFSPDHLVSHDIARIEVLRGNQSALYGSDAIGGVINITTRRSTGNGVEVSAEAEAGSYGTTSGGVSVLGGAGPMDFRVTATGYEHAGPSLTDPATADVPVTEQDGYSRYGFSGRIGIEASPDLQFQAIGFWQDSFSDLDNTGSDSDDVVRKVEHAVAGQAHYTANGFSAKATASRYQARRLYFGQWNAPQGDAYRGTKDNLLLDLTWRPIWEISLAAGGNLERERTNQTTSFSGNFREGMDTSSAYAEMALSPTDRLTVTGAARIDDNNRFGAFDTYRATVAYVLDAVKLRASYGTGAKAPGLYQLFDPSSGNPDLQAETSQGWDAGADFYVNNWLKFQLTYFNQRKRNEIVWDASRPPFGGYAQFGRTRAQGVEFGLTAEPHEAVRISQMFTYTDHEVANTIGAGYVDSGRPKYTGTTAVTVLPTDNVEVTARARYRDKDTSGFGGVTQAYAVVDLLASFDISARLQLYGRVVNLFDKQYQMSYGTNTQGLSGYGGVRVNF</sequence>
<evidence type="ECO:0000256" key="4">
    <source>
        <dbReference type="ARBA" id="ARBA00022692"/>
    </source>
</evidence>
<reference evidence="13 14" key="1">
    <citation type="submission" date="2019-12" db="EMBL/GenBank/DDBJ databases">
        <title>Genomic-based taxomic classification of the family Erythrobacteraceae.</title>
        <authorList>
            <person name="Xu L."/>
        </authorList>
    </citation>
    <scope>NUCLEOTIDE SEQUENCE [LARGE SCALE GENOMIC DNA]</scope>
    <source>
        <strain evidence="13 14">S36</strain>
    </source>
</reference>
<dbReference type="Gene3D" id="2.170.130.10">
    <property type="entry name" value="TonB-dependent receptor, plug domain"/>
    <property type="match status" value="1"/>
</dbReference>
<dbReference type="PROSITE" id="PS52016">
    <property type="entry name" value="TONB_DEPENDENT_REC_3"/>
    <property type="match status" value="1"/>
</dbReference>
<keyword evidence="3 8" id="KW-1134">Transmembrane beta strand</keyword>
<evidence type="ECO:0000256" key="3">
    <source>
        <dbReference type="ARBA" id="ARBA00022452"/>
    </source>
</evidence>
<dbReference type="SUPFAM" id="SSF56935">
    <property type="entry name" value="Porins"/>
    <property type="match status" value="1"/>
</dbReference>
<dbReference type="Pfam" id="PF07715">
    <property type="entry name" value="Plug"/>
    <property type="match status" value="1"/>
</dbReference>
<keyword evidence="6 8" id="KW-0472">Membrane</keyword>
<evidence type="ECO:0000256" key="2">
    <source>
        <dbReference type="ARBA" id="ARBA00022448"/>
    </source>
</evidence>
<dbReference type="CDD" id="cd01347">
    <property type="entry name" value="ligand_gated_channel"/>
    <property type="match status" value="1"/>
</dbReference>
<keyword evidence="14" id="KW-1185">Reference proteome</keyword>
<dbReference type="InterPro" id="IPR037066">
    <property type="entry name" value="Plug_dom_sf"/>
</dbReference>
<dbReference type="PANTHER" id="PTHR30069">
    <property type="entry name" value="TONB-DEPENDENT OUTER MEMBRANE RECEPTOR"/>
    <property type="match status" value="1"/>
</dbReference>
<dbReference type="AlphaFoldDB" id="A0A6I4U149"/>
<dbReference type="InterPro" id="IPR000531">
    <property type="entry name" value="Beta-barrel_TonB"/>
</dbReference>
<keyword evidence="13" id="KW-0675">Receptor</keyword>
<organism evidence="13 14">
    <name type="scientific">Croceibacterium xixiisoli</name>
    <dbReference type="NCBI Taxonomy" id="1476466"/>
    <lineage>
        <taxon>Bacteria</taxon>
        <taxon>Pseudomonadati</taxon>
        <taxon>Pseudomonadota</taxon>
        <taxon>Alphaproteobacteria</taxon>
        <taxon>Sphingomonadales</taxon>
        <taxon>Erythrobacteraceae</taxon>
        <taxon>Croceibacterium</taxon>
    </lineage>
</organism>
<evidence type="ECO:0000256" key="6">
    <source>
        <dbReference type="ARBA" id="ARBA00023136"/>
    </source>
</evidence>
<name>A0A6I4U149_9SPHN</name>
<evidence type="ECO:0000313" key="14">
    <source>
        <dbReference type="Proteomes" id="UP000469430"/>
    </source>
</evidence>
<evidence type="ECO:0000256" key="10">
    <source>
        <dbReference type="SAM" id="SignalP"/>
    </source>
</evidence>
<dbReference type="Gene3D" id="2.40.170.20">
    <property type="entry name" value="TonB-dependent receptor, beta-barrel domain"/>
    <property type="match status" value="1"/>
</dbReference>
<dbReference type="OrthoDB" id="9796221at2"/>
<dbReference type="PANTHER" id="PTHR30069:SF28">
    <property type="entry name" value="TONB-DEPENDENT RECEPTOR YNCD-RELATED"/>
    <property type="match status" value="1"/>
</dbReference>
<dbReference type="GO" id="GO:0015344">
    <property type="term" value="F:siderophore uptake transmembrane transporter activity"/>
    <property type="evidence" value="ECO:0007669"/>
    <property type="project" value="TreeGrafter"/>
</dbReference>
<feature type="chain" id="PRO_5026167389" evidence="10">
    <location>
        <begin position="25"/>
        <end position="629"/>
    </location>
</feature>
<comment type="caution">
    <text evidence="13">The sequence shown here is derived from an EMBL/GenBank/DDBJ whole genome shotgun (WGS) entry which is preliminary data.</text>
</comment>
<keyword evidence="7 8" id="KW-0998">Cell outer membrane</keyword>
<evidence type="ECO:0000259" key="11">
    <source>
        <dbReference type="Pfam" id="PF00593"/>
    </source>
</evidence>
<dbReference type="Pfam" id="PF00593">
    <property type="entry name" value="TonB_dep_Rec_b-barrel"/>
    <property type="match status" value="1"/>
</dbReference>
<gene>
    <name evidence="13" type="ORF">GRI97_16535</name>
</gene>
<keyword evidence="2 8" id="KW-0813">Transport</keyword>
<evidence type="ECO:0000256" key="8">
    <source>
        <dbReference type="PROSITE-ProRule" id="PRU01360"/>
    </source>
</evidence>
<evidence type="ECO:0000256" key="7">
    <source>
        <dbReference type="ARBA" id="ARBA00023237"/>
    </source>
</evidence>
<evidence type="ECO:0000259" key="12">
    <source>
        <dbReference type="Pfam" id="PF07715"/>
    </source>
</evidence>
<dbReference type="InterPro" id="IPR036942">
    <property type="entry name" value="Beta-barrel_TonB_sf"/>
</dbReference>
<proteinExistence type="inferred from homology"/>
<evidence type="ECO:0000256" key="9">
    <source>
        <dbReference type="RuleBase" id="RU003357"/>
    </source>
</evidence>
<dbReference type="GO" id="GO:0044718">
    <property type="term" value="P:siderophore transmembrane transport"/>
    <property type="evidence" value="ECO:0007669"/>
    <property type="project" value="TreeGrafter"/>
</dbReference>
<comment type="subcellular location">
    <subcellularLocation>
        <location evidence="1 8">Cell outer membrane</location>
        <topology evidence="1 8">Multi-pass membrane protein</topology>
    </subcellularLocation>
</comment>
<feature type="domain" description="TonB-dependent receptor plug" evidence="12">
    <location>
        <begin position="56"/>
        <end position="161"/>
    </location>
</feature>
<dbReference type="Proteomes" id="UP000469430">
    <property type="component" value="Unassembled WGS sequence"/>
</dbReference>
<accession>A0A6I4U149</accession>
<feature type="signal peptide" evidence="10">
    <location>
        <begin position="1"/>
        <end position="24"/>
    </location>
</feature>
<keyword evidence="10" id="KW-0732">Signal</keyword>
<evidence type="ECO:0000256" key="1">
    <source>
        <dbReference type="ARBA" id="ARBA00004571"/>
    </source>
</evidence>
<evidence type="ECO:0000256" key="5">
    <source>
        <dbReference type="ARBA" id="ARBA00023077"/>
    </source>
</evidence>
<dbReference type="InterPro" id="IPR012910">
    <property type="entry name" value="Plug_dom"/>
</dbReference>
<dbReference type="InterPro" id="IPR039426">
    <property type="entry name" value="TonB-dep_rcpt-like"/>
</dbReference>
<comment type="similarity">
    <text evidence="8 9">Belongs to the TonB-dependent receptor family.</text>
</comment>
<feature type="domain" description="TonB-dependent receptor-like beta-barrel" evidence="11">
    <location>
        <begin position="227"/>
        <end position="603"/>
    </location>
</feature>
<dbReference type="RefSeq" id="WP_161392331.1">
    <property type="nucleotide sequence ID" value="NZ_WTYJ01000004.1"/>
</dbReference>
<protein>
    <submittedName>
        <fullName evidence="13">TonB-dependent receptor</fullName>
    </submittedName>
</protein>